<dbReference type="AlphaFoldDB" id="A0A8U8CFW8"/>
<accession>A0A8U8CFW8</accession>
<evidence type="ECO:0000313" key="2">
    <source>
        <dbReference type="Proteomes" id="UP000694382"/>
    </source>
</evidence>
<sequence>MQTPKYCICRECPDEGGMVRRTPIYQNITLYYITSKLNLPSTQLCTPVLRIL</sequence>
<dbReference type="Ensembl" id="ENSCPVT00000025133.1">
    <property type="protein sequence ID" value="ENSCPVP00000024194.1"/>
    <property type="gene ID" value="ENSCPVG00000017457.1"/>
</dbReference>
<evidence type="ECO:0000313" key="1">
    <source>
        <dbReference type="Ensembl" id="ENSCPVP00000024194.1"/>
    </source>
</evidence>
<organism evidence="1 2">
    <name type="scientific">Geospiza parvula</name>
    <name type="common">Small tree-finch</name>
    <name type="synonym">Camarhynchus parvulus</name>
    <dbReference type="NCBI Taxonomy" id="87175"/>
    <lineage>
        <taxon>Eukaryota</taxon>
        <taxon>Metazoa</taxon>
        <taxon>Chordata</taxon>
        <taxon>Craniata</taxon>
        <taxon>Vertebrata</taxon>
        <taxon>Euteleostomi</taxon>
        <taxon>Archelosauria</taxon>
        <taxon>Archosauria</taxon>
        <taxon>Dinosauria</taxon>
        <taxon>Saurischia</taxon>
        <taxon>Theropoda</taxon>
        <taxon>Coelurosauria</taxon>
        <taxon>Aves</taxon>
        <taxon>Neognathae</taxon>
        <taxon>Neoaves</taxon>
        <taxon>Telluraves</taxon>
        <taxon>Australaves</taxon>
        <taxon>Passeriformes</taxon>
        <taxon>Thraupidae</taxon>
        <taxon>Camarhynchus</taxon>
    </lineage>
</organism>
<reference evidence="1" key="2">
    <citation type="submission" date="2025-08" db="UniProtKB">
        <authorList>
            <consortium name="Ensembl"/>
        </authorList>
    </citation>
    <scope>IDENTIFICATION</scope>
</reference>
<keyword evidence="2" id="KW-1185">Reference proteome</keyword>
<dbReference type="Proteomes" id="UP000694382">
    <property type="component" value="Chromosome 3"/>
</dbReference>
<reference evidence="1" key="3">
    <citation type="submission" date="2025-09" db="UniProtKB">
        <authorList>
            <consortium name="Ensembl"/>
        </authorList>
    </citation>
    <scope>IDENTIFICATION</scope>
</reference>
<reference evidence="1" key="1">
    <citation type="submission" date="2020-02" db="EMBL/GenBank/DDBJ databases">
        <authorList>
            <person name="Enbody D E."/>
            <person name="Pettersson E M."/>
        </authorList>
    </citation>
    <scope>NUCLEOTIDE SEQUENCE [LARGE SCALE GENOMIC DNA]</scope>
</reference>
<protein>
    <submittedName>
        <fullName evidence="1">Uncharacterized protein</fullName>
    </submittedName>
</protein>
<name>A0A8U8CFW8_GEOPR</name>
<proteinExistence type="predicted"/>